<protein>
    <recommendedName>
        <fullName evidence="2">TNase-like domain-containing protein</fullName>
    </recommendedName>
</protein>
<feature type="domain" description="TNase-like" evidence="2">
    <location>
        <begin position="58"/>
        <end position="175"/>
    </location>
</feature>
<dbReference type="PROSITE" id="PS51257">
    <property type="entry name" value="PROKAR_LIPOPROTEIN"/>
    <property type="match status" value="1"/>
</dbReference>
<dbReference type="AlphaFoldDB" id="A0A6J4JTA1"/>
<accession>A0A6J4JTA1</accession>
<name>A0A6J4JTA1_9PSEU</name>
<feature type="compositionally biased region" description="Acidic residues" evidence="1">
    <location>
        <begin position="190"/>
        <end position="202"/>
    </location>
</feature>
<proteinExistence type="predicted"/>
<evidence type="ECO:0000259" key="2">
    <source>
        <dbReference type="SMART" id="SM00318"/>
    </source>
</evidence>
<sequence length="218" mass="22896">MSKKGWAVGVVAFLAIVGSCNQESEPTTTVSSAAAPAVTTTAPSTTVPIAPTTTPQPTGETVTVTRVVDGDTFEIAGGRRVQVLGIDSCEIGTYGGTRAKESAELSLDGRSVVLEREPGVERDEEGRLLRYVATTPGSDFGETMVAQTHTGIDEDGDASARRIADLRALEYSARDCSEPDDAPSTSQYDVDVELGDDDDDGLPDGALSGGYCARKWWC</sequence>
<dbReference type="SUPFAM" id="SSF50199">
    <property type="entry name" value="Staphylococcal nuclease"/>
    <property type="match status" value="1"/>
</dbReference>
<evidence type="ECO:0000256" key="1">
    <source>
        <dbReference type="SAM" id="MobiDB-lite"/>
    </source>
</evidence>
<dbReference type="SMART" id="SM00318">
    <property type="entry name" value="SNc"/>
    <property type="match status" value="1"/>
</dbReference>
<dbReference type="InterPro" id="IPR016071">
    <property type="entry name" value="Staphylococal_nuclease_OB-fold"/>
</dbReference>
<reference evidence="3" key="1">
    <citation type="submission" date="2020-02" db="EMBL/GenBank/DDBJ databases">
        <authorList>
            <person name="Meier V. D."/>
        </authorList>
    </citation>
    <scope>NUCLEOTIDE SEQUENCE</scope>
    <source>
        <strain evidence="3">AVDCRST_MAG54</strain>
    </source>
</reference>
<dbReference type="InterPro" id="IPR035437">
    <property type="entry name" value="SNase_OB-fold_sf"/>
</dbReference>
<feature type="region of interest" description="Disordered" evidence="1">
    <location>
        <begin position="174"/>
        <end position="204"/>
    </location>
</feature>
<dbReference type="Gene3D" id="2.40.50.90">
    <property type="match status" value="1"/>
</dbReference>
<evidence type="ECO:0000313" key="3">
    <source>
        <dbReference type="EMBL" id="CAA9286579.1"/>
    </source>
</evidence>
<gene>
    <name evidence="3" type="ORF">AVDCRST_MAG54-4087</name>
</gene>
<dbReference type="EMBL" id="CADCTH010000513">
    <property type="protein sequence ID" value="CAA9286579.1"/>
    <property type="molecule type" value="Genomic_DNA"/>
</dbReference>
<organism evidence="3">
    <name type="scientific">uncultured Actinomycetospora sp</name>
    <dbReference type="NCBI Taxonomy" id="1135996"/>
    <lineage>
        <taxon>Bacteria</taxon>
        <taxon>Bacillati</taxon>
        <taxon>Actinomycetota</taxon>
        <taxon>Actinomycetes</taxon>
        <taxon>Pseudonocardiales</taxon>
        <taxon>Pseudonocardiaceae</taxon>
        <taxon>Actinomycetospora</taxon>
        <taxon>environmental samples</taxon>
    </lineage>
</organism>